<keyword evidence="7 8" id="KW-0472">Membrane</keyword>
<accession>A0AB94IGA3</accession>
<dbReference type="EMBL" id="ALAN01000175">
    <property type="protein sequence ID" value="ETI66141.1"/>
    <property type="molecule type" value="Genomic_DNA"/>
</dbReference>
<keyword evidence="3" id="KW-0813">Transport</keyword>
<feature type="transmembrane region" description="Helical" evidence="8">
    <location>
        <begin position="338"/>
        <end position="356"/>
    </location>
</feature>
<feature type="transmembrane region" description="Helical" evidence="8">
    <location>
        <begin position="12"/>
        <end position="34"/>
    </location>
</feature>
<dbReference type="Proteomes" id="UP000018877">
    <property type="component" value="Unassembled WGS sequence"/>
</dbReference>
<evidence type="ECO:0000256" key="5">
    <source>
        <dbReference type="ARBA" id="ARBA00022692"/>
    </source>
</evidence>
<evidence type="ECO:0000256" key="4">
    <source>
        <dbReference type="ARBA" id="ARBA00022544"/>
    </source>
</evidence>
<evidence type="ECO:0008006" key="11">
    <source>
        <dbReference type="Google" id="ProtNLM"/>
    </source>
</evidence>
<evidence type="ECO:0000256" key="6">
    <source>
        <dbReference type="ARBA" id="ARBA00022989"/>
    </source>
</evidence>
<dbReference type="PANTHER" id="PTHR34975">
    <property type="entry name" value="SPORE GERMINATION PROTEIN A2"/>
    <property type="match status" value="1"/>
</dbReference>
<evidence type="ECO:0000256" key="2">
    <source>
        <dbReference type="ARBA" id="ARBA00007998"/>
    </source>
</evidence>
<name>A0AB94IGA3_9BACI</name>
<dbReference type="GO" id="GO:0016020">
    <property type="term" value="C:membrane"/>
    <property type="evidence" value="ECO:0007669"/>
    <property type="project" value="UniProtKB-SubCell"/>
</dbReference>
<feature type="transmembrane region" description="Helical" evidence="8">
    <location>
        <begin position="216"/>
        <end position="239"/>
    </location>
</feature>
<evidence type="ECO:0000313" key="10">
    <source>
        <dbReference type="Proteomes" id="UP000018877"/>
    </source>
</evidence>
<dbReference type="Pfam" id="PF03845">
    <property type="entry name" value="Spore_permease"/>
    <property type="match status" value="1"/>
</dbReference>
<keyword evidence="5 8" id="KW-0812">Transmembrane</keyword>
<feature type="transmembrane region" description="Helical" evidence="8">
    <location>
        <begin position="310"/>
        <end position="332"/>
    </location>
</feature>
<dbReference type="AlphaFoldDB" id="A0AB94IGA3"/>
<feature type="transmembrane region" description="Helical" evidence="8">
    <location>
        <begin position="79"/>
        <end position="99"/>
    </location>
</feature>
<feature type="transmembrane region" description="Helical" evidence="8">
    <location>
        <begin position="279"/>
        <end position="298"/>
    </location>
</feature>
<dbReference type="RefSeq" id="WP_024030980.1">
    <property type="nucleotide sequence ID" value="NZ_ALAN01000175.1"/>
</dbReference>
<evidence type="ECO:0000256" key="7">
    <source>
        <dbReference type="ARBA" id="ARBA00023136"/>
    </source>
</evidence>
<keyword evidence="6 8" id="KW-1133">Transmembrane helix</keyword>
<evidence type="ECO:0000256" key="8">
    <source>
        <dbReference type="SAM" id="Phobius"/>
    </source>
</evidence>
<keyword evidence="10" id="KW-1185">Reference proteome</keyword>
<evidence type="ECO:0000256" key="3">
    <source>
        <dbReference type="ARBA" id="ARBA00022448"/>
    </source>
</evidence>
<dbReference type="NCBIfam" id="TIGR00912">
    <property type="entry name" value="2A0309"/>
    <property type="match status" value="1"/>
</dbReference>
<proteinExistence type="inferred from homology"/>
<sequence length="371" mass="42443">MKAAQISQNQLLLFLILYFYSTLVGFSASNLIHISQYDTILVLCISGLTAGIYAYFTIKLANRRPNEFFFHYGKDIFPQWIHILFMGFYFFSFLHTSAFVLREYEDFIVQTYLGGTPNWAVGGLLGMVVAVTARSGIQTLFRTAQGLFFLILIADVSNTIFIGKELKWDRWMAFITNHSGHGIFAGTYTTIPFFGEVIVLVFIFPYLTQKNKTLKTVFWAIVLGLLLIIVNFVFLLLLFGPNLASHITYPMLEMVRYIRIADFIENLDPFLISIWSTTVYLKISLLFFLSVQILAQFFRLKDHRPLTFSLAAVMVALSLQMSGGSAALTSFYTNSWATYSYFIEGIPILYLLMDTLKRFIKKRSAKNNKGM</sequence>
<comment type="subcellular location">
    <subcellularLocation>
        <location evidence="1">Membrane</location>
        <topology evidence="1">Multi-pass membrane protein</topology>
    </subcellularLocation>
</comment>
<evidence type="ECO:0000313" key="9">
    <source>
        <dbReference type="EMBL" id="ETI66141.1"/>
    </source>
</evidence>
<keyword evidence="4" id="KW-0309">Germination</keyword>
<comment type="caution">
    <text evidence="9">The sequence shown here is derived from an EMBL/GenBank/DDBJ whole genome shotgun (WGS) entry which is preliminary data.</text>
</comment>
<feature type="transmembrane region" description="Helical" evidence="8">
    <location>
        <begin position="183"/>
        <end position="204"/>
    </location>
</feature>
<feature type="transmembrane region" description="Helical" evidence="8">
    <location>
        <begin position="144"/>
        <end position="163"/>
    </location>
</feature>
<dbReference type="InterPro" id="IPR004761">
    <property type="entry name" value="Spore_GerAB"/>
</dbReference>
<reference evidence="9 10" key="1">
    <citation type="journal article" date="2014" name="Environ. Microbiol.">
        <title>The nitrate-ammonifying and nosZ-carrying bacterium Bacillus vireti is a potent source and sink for nitric and nitrous oxide under high nitrate conditions.</title>
        <authorList>
            <person name="Mania D."/>
            <person name="Heylen K."/>
            <person name="van Spanning R.J."/>
            <person name="Frostegard A."/>
        </authorList>
    </citation>
    <scope>NUCLEOTIDE SEQUENCE [LARGE SCALE GENOMIC DNA]</scope>
    <source>
        <strain evidence="9 10">LMG 21834</strain>
    </source>
</reference>
<gene>
    <name evidence="9" type="ORF">BAVI_24128</name>
</gene>
<dbReference type="PANTHER" id="PTHR34975:SF2">
    <property type="entry name" value="SPORE GERMINATION PROTEIN A2"/>
    <property type="match status" value="1"/>
</dbReference>
<feature type="transmembrane region" description="Helical" evidence="8">
    <location>
        <begin position="119"/>
        <end position="137"/>
    </location>
</feature>
<feature type="transmembrane region" description="Helical" evidence="8">
    <location>
        <begin position="40"/>
        <end position="58"/>
    </location>
</feature>
<organism evidence="9 10">
    <name type="scientific">Neobacillus vireti LMG 21834</name>
    <dbReference type="NCBI Taxonomy" id="1131730"/>
    <lineage>
        <taxon>Bacteria</taxon>
        <taxon>Bacillati</taxon>
        <taxon>Bacillota</taxon>
        <taxon>Bacilli</taxon>
        <taxon>Bacillales</taxon>
        <taxon>Bacillaceae</taxon>
        <taxon>Neobacillus</taxon>
    </lineage>
</organism>
<comment type="similarity">
    <text evidence="2">Belongs to the amino acid-polyamine-organocation (APC) superfamily. Spore germination protein (SGP) (TC 2.A.3.9) family.</text>
</comment>
<dbReference type="GO" id="GO:0009847">
    <property type="term" value="P:spore germination"/>
    <property type="evidence" value="ECO:0007669"/>
    <property type="project" value="InterPro"/>
</dbReference>
<protein>
    <recommendedName>
        <fullName evidence="11">Spore germination protein</fullName>
    </recommendedName>
</protein>
<evidence type="ECO:0000256" key="1">
    <source>
        <dbReference type="ARBA" id="ARBA00004141"/>
    </source>
</evidence>